<dbReference type="PANTHER" id="PTHR35400">
    <property type="entry name" value="SLR1083 PROTEIN"/>
    <property type="match status" value="1"/>
</dbReference>
<name>A0ABP8WVU6_9ACTN</name>
<reference evidence="3" key="1">
    <citation type="journal article" date="2019" name="Int. J. Syst. Evol. Microbiol.">
        <title>The Global Catalogue of Microorganisms (GCM) 10K type strain sequencing project: providing services to taxonomists for standard genome sequencing and annotation.</title>
        <authorList>
            <consortium name="The Broad Institute Genomics Platform"/>
            <consortium name="The Broad Institute Genome Sequencing Center for Infectious Disease"/>
            <person name="Wu L."/>
            <person name="Ma J."/>
        </authorList>
    </citation>
    <scope>NUCLEOTIDE SEQUENCE [LARGE SCALE GENOMIC DNA]</scope>
    <source>
        <strain evidence="3">JCM 18127</strain>
    </source>
</reference>
<proteinExistence type="predicted"/>
<dbReference type="InterPro" id="IPR012296">
    <property type="entry name" value="Nuclease_put_TT1808"/>
</dbReference>
<dbReference type="InterPro" id="IPR011335">
    <property type="entry name" value="Restrct_endonuc-II-like"/>
</dbReference>
<comment type="caution">
    <text evidence="2">The sequence shown here is derived from an EMBL/GenBank/DDBJ whole genome shotgun (WGS) entry which is preliminary data.</text>
</comment>
<sequence length="198" mass="21778">MGTMTVIEPPALQRDDVVVRGGGFTIEDRDALPADGRRHELLDGVLILSPAPRTRHQDVVVNLAVLLKEALPPELKVVVAPFDVRRGADTAIQPDLVVARRGDVSPEGFTTRPLLAVEVASPSTRWIDLGRKRDLLAEMRCPHYWTVEPHGDDDLPEVTLWHLVDGAFVERAVVRGRESLEVATPVVLTLTPADLLDE</sequence>
<protein>
    <submittedName>
        <fullName evidence="2">Uma2 family endonuclease</fullName>
    </submittedName>
</protein>
<dbReference type="EMBL" id="BAABIM010000004">
    <property type="protein sequence ID" value="GAA4696171.1"/>
    <property type="molecule type" value="Genomic_DNA"/>
</dbReference>
<evidence type="ECO:0000313" key="3">
    <source>
        <dbReference type="Proteomes" id="UP001500621"/>
    </source>
</evidence>
<gene>
    <name evidence="2" type="ORF">GCM10023226_38220</name>
</gene>
<organism evidence="2 3">
    <name type="scientific">Nocardioides nanhaiensis</name>
    <dbReference type="NCBI Taxonomy" id="1476871"/>
    <lineage>
        <taxon>Bacteria</taxon>
        <taxon>Bacillati</taxon>
        <taxon>Actinomycetota</taxon>
        <taxon>Actinomycetes</taxon>
        <taxon>Propionibacteriales</taxon>
        <taxon>Nocardioidaceae</taxon>
        <taxon>Nocardioides</taxon>
    </lineage>
</organism>
<dbReference type="PANTHER" id="PTHR35400:SF3">
    <property type="entry name" value="SLL1072 PROTEIN"/>
    <property type="match status" value="1"/>
</dbReference>
<dbReference type="SUPFAM" id="SSF52980">
    <property type="entry name" value="Restriction endonuclease-like"/>
    <property type="match status" value="1"/>
</dbReference>
<keyword evidence="3" id="KW-1185">Reference proteome</keyword>
<keyword evidence="2" id="KW-0378">Hydrolase</keyword>
<dbReference type="InterPro" id="IPR008538">
    <property type="entry name" value="Uma2"/>
</dbReference>
<keyword evidence="2" id="KW-0255">Endonuclease</keyword>
<feature type="domain" description="Putative restriction endonuclease" evidence="1">
    <location>
        <begin position="28"/>
        <end position="183"/>
    </location>
</feature>
<evidence type="ECO:0000313" key="2">
    <source>
        <dbReference type="EMBL" id="GAA4696171.1"/>
    </source>
</evidence>
<dbReference type="Gene3D" id="3.90.1570.10">
    <property type="entry name" value="tt1808, chain A"/>
    <property type="match status" value="1"/>
</dbReference>
<dbReference type="GO" id="GO:0004519">
    <property type="term" value="F:endonuclease activity"/>
    <property type="evidence" value="ECO:0007669"/>
    <property type="project" value="UniProtKB-KW"/>
</dbReference>
<keyword evidence="2" id="KW-0540">Nuclease</keyword>
<dbReference type="CDD" id="cd06260">
    <property type="entry name" value="DUF820-like"/>
    <property type="match status" value="1"/>
</dbReference>
<accession>A0ABP8WVU6</accession>
<evidence type="ECO:0000259" key="1">
    <source>
        <dbReference type="Pfam" id="PF05685"/>
    </source>
</evidence>
<dbReference type="Pfam" id="PF05685">
    <property type="entry name" value="Uma2"/>
    <property type="match status" value="1"/>
</dbReference>
<dbReference type="Proteomes" id="UP001500621">
    <property type="component" value="Unassembled WGS sequence"/>
</dbReference>